<dbReference type="PANTHER" id="PTHR43441">
    <property type="entry name" value="RIBOSOMAL-PROTEIN-SERINE ACETYLTRANSFERASE"/>
    <property type="match status" value="1"/>
</dbReference>
<protein>
    <submittedName>
        <fullName evidence="2">GNAT family N-acetyltransferase</fullName>
    </submittedName>
</protein>
<gene>
    <name evidence="2" type="ORF">PQQ73_32505</name>
</gene>
<accession>A0ABW9EPQ3</accession>
<dbReference type="PANTHER" id="PTHR43441:SF2">
    <property type="entry name" value="FAMILY ACETYLTRANSFERASE, PUTATIVE (AFU_ORTHOLOGUE AFUA_7G00850)-RELATED"/>
    <property type="match status" value="1"/>
</dbReference>
<reference evidence="2 3" key="1">
    <citation type="journal article" date="2024" name="Chem. Sci.">
        <title>Discovery of megapolipeptins by genome mining of a Burkholderiales bacteria collection.</title>
        <authorList>
            <person name="Paulo B.S."/>
            <person name="Recchia M.J.J."/>
            <person name="Lee S."/>
            <person name="Fergusson C.H."/>
            <person name="Romanowski S.B."/>
            <person name="Hernandez A."/>
            <person name="Krull N."/>
            <person name="Liu D.Y."/>
            <person name="Cavanagh H."/>
            <person name="Bos A."/>
            <person name="Gray C.A."/>
            <person name="Murphy B.T."/>
            <person name="Linington R.G."/>
            <person name="Eustaquio A.S."/>
        </authorList>
    </citation>
    <scope>NUCLEOTIDE SEQUENCE [LARGE SCALE GENOMIC DNA]</scope>
    <source>
        <strain evidence="2 3">RL17-350-BIC-E</strain>
    </source>
</reference>
<dbReference type="InterPro" id="IPR000182">
    <property type="entry name" value="GNAT_dom"/>
</dbReference>
<name>A0ABW9EPQ3_9BURK</name>
<comment type="caution">
    <text evidence="2">The sequence shown here is derived from an EMBL/GenBank/DDBJ whole genome shotgun (WGS) entry which is preliminary data.</text>
</comment>
<dbReference type="EMBL" id="JAQQCL010000038">
    <property type="protein sequence ID" value="MFM0721033.1"/>
    <property type="molecule type" value="Genomic_DNA"/>
</dbReference>
<dbReference type="SUPFAM" id="SSF55729">
    <property type="entry name" value="Acyl-CoA N-acyltransferases (Nat)"/>
    <property type="match status" value="1"/>
</dbReference>
<dbReference type="InterPro" id="IPR051908">
    <property type="entry name" value="Ribosomal_N-acetyltransferase"/>
</dbReference>
<dbReference type="InterPro" id="IPR016181">
    <property type="entry name" value="Acyl_CoA_acyltransferase"/>
</dbReference>
<proteinExistence type="predicted"/>
<organism evidence="2 3">
    <name type="scientific">Paraburkholderia strydomiana</name>
    <dbReference type="NCBI Taxonomy" id="1245417"/>
    <lineage>
        <taxon>Bacteria</taxon>
        <taxon>Pseudomonadati</taxon>
        <taxon>Pseudomonadota</taxon>
        <taxon>Betaproteobacteria</taxon>
        <taxon>Burkholderiales</taxon>
        <taxon>Burkholderiaceae</taxon>
        <taxon>Paraburkholderia</taxon>
    </lineage>
</organism>
<dbReference type="RefSeq" id="WP_408148610.1">
    <property type="nucleotide sequence ID" value="NZ_JAQQCJ010000034.1"/>
</dbReference>
<evidence type="ECO:0000313" key="3">
    <source>
        <dbReference type="Proteomes" id="UP001629392"/>
    </source>
</evidence>
<sequence>MSGFIAPRIVEAGSIRLRPFAPADAQALFSVLLGDPEVTAWLPMPTHADIDETRAFIRRCEAGWQSHTRYTWALEDAASGTLLAAIELRPEPPRAEIGVVISRLSGHRRRRASLAALLKLIGWLLSQPQLCRIHAYCAPEGPAASTMPRLGFRLEGRLTNWEGRPNQGRIAADALLFSITRNPADANAPVMHRLALADCADDKERGFA</sequence>
<dbReference type="PROSITE" id="PS51186">
    <property type="entry name" value="GNAT"/>
    <property type="match status" value="1"/>
</dbReference>
<dbReference type="Pfam" id="PF13302">
    <property type="entry name" value="Acetyltransf_3"/>
    <property type="match status" value="1"/>
</dbReference>
<feature type="domain" description="N-acetyltransferase" evidence="1">
    <location>
        <begin position="15"/>
        <end position="182"/>
    </location>
</feature>
<keyword evidence="3" id="KW-1185">Reference proteome</keyword>
<evidence type="ECO:0000313" key="2">
    <source>
        <dbReference type="EMBL" id="MFM0721033.1"/>
    </source>
</evidence>
<dbReference type="Proteomes" id="UP001629392">
    <property type="component" value="Unassembled WGS sequence"/>
</dbReference>
<dbReference type="Gene3D" id="3.40.630.30">
    <property type="match status" value="1"/>
</dbReference>
<evidence type="ECO:0000259" key="1">
    <source>
        <dbReference type="PROSITE" id="PS51186"/>
    </source>
</evidence>